<evidence type="ECO:0000256" key="7">
    <source>
        <dbReference type="ARBA" id="ARBA00022840"/>
    </source>
</evidence>
<dbReference type="UniPathway" id="UPA00098">
    <property type="reaction ID" value="UER00359"/>
</dbReference>
<keyword evidence="6 8" id="KW-0418">Kinase</keyword>
<protein>
    <recommendedName>
        <fullName evidence="8">Glutamate 5-kinase</fullName>
        <ecNumber evidence="8">2.7.2.11</ecNumber>
    </recommendedName>
    <alternativeName>
        <fullName evidence="8">Gamma-glutamyl kinase</fullName>
        <shortName evidence="8">GK</shortName>
    </alternativeName>
</protein>
<dbReference type="Pfam" id="PF01472">
    <property type="entry name" value="PUA"/>
    <property type="match status" value="1"/>
</dbReference>
<evidence type="ECO:0000256" key="8">
    <source>
        <dbReference type="HAMAP-Rule" id="MF_00456"/>
    </source>
</evidence>
<evidence type="ECO:0000256" key="6">
    <source>
        <dbReference type="ARBA" id="ARBA00022777"/>
    </source>
</evidence>
<dbReference type="InterPro" id="IPR001048">
    <property type="entry name" value="Asp/Glu/Uridylate_kinase"/>
</dbReference>
<feature type="binding site" evidence="8">
    <location>
        <begin position="223"/>
        <end position="229"/>
    </location>
    <ligand>
        <name>ATP</name>
        <dbReference type="ChEBI" id="CHEBI:30616"/>
    </ligand>
</feature>
<keyword evidence="1 8" id="KW-0963">Cytoplasm</keyword>
<feature type="domain" description="PUA" evidence="10">
    <location>
        <begin position="310"/>
        <end position="348"/>
    </location>
</feature>
<dbReference type="InterPro" id="IPR036974">
    <property type="entry name" value="PUA_sf"/>
</dbReference>
<dbReference type="PROSITE" id="PS00902">
    <property type="entry name" value="GLUTAMATE_5_KINASE"/>
    <property type="match status" value="1"/>
</dbReference>
<evidence type="ECO:0000256" key="3">
    <source>
        <dbReference type="ARBA" id="ARBA00022650"/>
    </source>
</evidence>
<comment type="similarity">
    <text evidence="8">Belongs to the glutamate 5-kinase family.</text>
</comment>
<evidence type="ECO:0000256" key="5">
    <source>
        <dbReference type="ARBA" id="ARBA00022741"/>
    </source>
</evidence>
<dbReference type="Proteomes" id="UP000219356">
    <property type="component" value="Unassembled WGS sequence"/>
</dbReference>
<sequence>MRKLEELIISKPATELKRIVVKIGSSSLTSLHGEISRKKLEKLVEQLVKLKDNGYEVLLVSSGAVAAGYRKLGFLERPKSLPEKQAAASIGQGLLMEAYSDLFLSHGYVASQILITRGDFSDETRYNNVRNTINVLVDRGIIPIINENDTVTVDRLRFGDNDTLSAKVAGLVGADFLAVLSDIDGLYTDNPAKNPEATRIELVEAITAEIEAAAGDAGSAIGTGGMKSKLDAFKIAMASGIKGFLGEATAEDIIYRSVLGDAEGTYFEASEDIDSLNRKKQWIAFNSGPVGEIIIKNINQSPILINLSDIQTVKGNFKKGDVVRIQNEAGERIGLGIVNQDASELWQALASPVKNMEETIVDQEAFVCELDHTVPIQ</sequence>
<dbReference type="GO" id="GO:0055129">
    <property type="term" value="P:L-proline biosynthetic process"/>
    <property type="evidence" value="ECO:0007669"/>
    <property type="project" value="UniProtKB-UniRule"/>
</dbReference>
<dbReference type="Gene3D" id="2.30.130.10">
    <property type="entry name" value="PUA domain"/>
    <property type="match status" value="1"/>
</dbReference>
<comment type="subcellular location">
    <subcellularLocation>
        <location evidence="8">Cytoplasm</location>
    </subcellularLocation>
</comment>
<dbReference type="Pfam" id="PF00696">
    <property type="entry name" value="AA_kinase"/>
    <property type="match status" value="1"/>
</dbReference>
<dbReference type="STRING" id="586416.GZ22_12080"/>
<dbReference type="SUPFAM" id="SSF53633">
    <property type="entry name" value="Carbamate kinase-like"/>
    <property type="match status" value="1"/>
</dbReference>
<accession>A0A285MZB8</accession>
<dbReference type="InterPro" id="IPR015947">
    <property type="entry name" value="PUA-like_sf"/>
</dbReference>
<comment type="catalytic activity">
    <reaction evidence="8">
        <text>L-glutamate + ATP = L-glutamyl 5-phosphate + ADP</text>
        <dbReference type="Rhea" id="RHEA:14877"/>
        <dbReference type="ChEBI" id="CHEBI:29985"/>
        <dbReference type="ChEBI" id="CHEBI:30616"/>
        <dbReference type="ChEBI" id="CHEBI:58274"/>
        <dbReference type="ChEBI" id="CHEBI:456216"/>
        <dbReference type="EC" id="2.7.2.11"/>
    </reaction>
</comment>
<name>A0A285MZB8_9BACI</name>
<dbReference type="InterPro" id="IPR019797">
    <property type="entry name" value="Glutamate_5-kinase_CS"/>
</dbReference>
<dbReference type="InterPro" id="IPR001057">
    <property type="entry name" value="Glu/AcGlu_kinase"/>
</dbReference>
<evidence type="ECO:0000256" key="1">
    <source>
        <dbReference type="ARBA" id="ARBA00022490"/>
    </source>
</evidence>
<dbReference type="NCBIfam" id="TIGR01027">
    <property type="entry name" value="proB"/>
    <property type="match status" value="1"/>
</dbReference>
<dbReference type="SUPFAM" id="SSF88697">
    <property type="entry name" value="PUA domain-like"/>
    <property type="match status" value="1"/>
</dbReference>
<dbReference type="eggNOG" id="COG0263">
    <property type="taxonomic scope" value="Bacteria"/>
</dbReference>
<keyword evidence="3 8" id="KW-0641">Proline biosynthesis</keyword>
<dbReference type="EMBL" id="OBEK01000001">
    <property type="protein sequence ID" value="SNZ02438.1"/>
    <property type="molecule type" value="Genomic_DNA"/>
</dbReference>
<keyword evidence="5 8" id="KW-0547">Nucleotide-binding</keyword>
<dbReference type="HAMAP" id="MF_00456">
    <property type="entry name" value="ProB"/>
    <property type="match status" value="1"/>
</dbReference>
<organism evidence="11 12">
    <name type="scientific">Terribacillus aidingensis</name>
    <dbReference type="NCBI Taxonomy" id="586416"/>
    <lineage>
        <taxon>Bacteria</taxon>
        <taxon>Bacillati</taxon>
        <taxon>Bacillota</taxon>
        <taxon>Bacilli</taxon>
        <taxon>Bacillales</taxon>
        <taxon>Bacillaceae</taxon>
        <taxon>Terribacillus</taxon>
    </lineage>
</organism>
<feature type="binding site" evidence="8">
    <location>
        <position position="62"/>
    </location>
    <ligand>
        <name>substrate</name>
    </ligand>
</feature>
<dbReference type="FunFam" id="3.40.1160.10:FF:000018">
    <property type="entry name" value="Glutamate 5-kinase"/>
    <property type="match status" value="1"/>
</dbReference>
<comment type="pathway">
    <text evidence="8">Amino-acid biosynthesis; L-proline biosynthesis; L-glutamate 5-semialdehyde from L-glutamate: step 1/2.</text>
</comment>
<dbReference type="PANTHER" id="PTHR43654">
    <property type="entry name" value="GLUTAMATE 5-KINASE"/>
    <property type="match status" value="1"/>
</dbReference>
<dbReference type="GO" id="GO:0003723">
    <property type="term" value="F:RNA binding"/>
    <property type="evidence" value="ECO:0007669"/>
    <property type="project" value="InterPro"/>
</dbReference>
<evidence type="ECO:0000313" key="11">
    <source>
        <dbReference type="EMBL" id="SNZ02438.1"/>
    </source>
</evidence>
<dbReference type="EC" id="2.7.2.11" evidence="8"/>
<evidence type="ECO:0000259" key="9">
    <source>
        <dbReference type="Pfam" id="PF00696"/>
    </source>
</evidence>
<feature type="domain" description="Aspartate/glutamate/uridylate kinase" evidence="9">
    <location>
        <begin position="17"/>
        <end position="243"/>
    </location>
</feature>
<evidence type="ECO:0000313" key="12">
    <source>
        <dbReference type="Proteomes" id="UP000219356"/>
    </source>
</evidence>
<dbReference type="GO" id="GO:0004349">
    <property type="term" value="F:glutamate 5-kinase activity"/>
    <property type="evidence" value="ECO:0007669"/>
    <property type="project" value="UniProtKB-UniRule"/>
</dbReference>
<dbReference type="InterPro" id="IPR002478">
    <property type="entry name" value="PUA"/>
</dbReference>
<feature type="binding site" evidence="8">
    <location>
        <position position="149"/>
    </location>
    <ligand>
        <name>substrate</name>
    </ligand>
</feature>
<gene>
    <name evidence="8" type="primary">proB</name>
    <name evidence="11" type="ORF">SAMN05421503_0109</name>
</gene>
<comment type="function">
    <text evidence="8">Catalyzes the transfer of a phosphate group to glutamate to form L-glutamate 5-phosphate.</text>
</comment>
<keyword evidence="12" id="KW-1185">Reference proteome</keyword>
<feature type="binding site" evidence="8">
    <location>
        <position position="161"/>
    </location>
    <ligand>
        <name>substrate</name>
    </ligand>
</feature>
<dbReference type="InterPro" id="IPR011529">
    <property type="entry name" value="Glu_5kinase"/>
</dbReference>
<dbReference type="AlphaFoldDB" id="A0A285MZB8"/>
<dbReference type="Gene3D" id="3.40.1160.10">
    <property type="entry name" value="Acetylglutamate kinase-like"/>
    <property type="match status" value="1"/>
</dbReference>
<dbReference type="PIRSF" id="PIRSF000729">
    <property type="entry name" value="GK"/>
    <property type="match status" value="1"/>
</dbReference>
<evidence type="ECO:0000256" key="4">
    <source>
        <dbReference type="ARBA" id="ARBA00022679"/>
    </source>
</evidence>
<dbReference type="PANTHER" id="PTHR43654:SF1">
    <property type="entry name" value="ISOPENTENYL PHOSPHATE KINASE"/>
    <property type="match status" value="1"/>
</dbReference>
<dbReference type="InterPro" id="IPR036393">
    <property type="entry name" value="AceGlu_kinase-like_sf"/>
</dbReference>
<dbReference type="PRINTS" id="PR00474">
    <property type="entry name" value="GLU5KINASE"/>
</dbReference>
<dbReference type="GO" id="GO:0005829">
    <property type="term" value="C:cytosol"/>
    <property type="evidence" value="ECO:0007669"/>
    <property type="project" value="TreeGrafter"/>
</dbReference>
<evidence type="ECO:0000259" key="10">
    <source>
        <dbReference type="Pfam" id="PF01472"/>
    </source>
</evidence>
<feature type="binding site" evidence="8">
    <location>
        <position position="22"/>
    </location>
    <ligand>
        <name>ATP</name>
        <dbReference type="ChEBI" id="CHEBI:30616"/>
    </ligand>
</feature>
<proteinExistence type="inferred from homology"/>
<dbReference type="InterPro" id="IPR005715">
    <property type="entry name" value="Glu_5kinase/COase_Synthase"/>
</dbReference>
<evidence type="ECO:0000256" key="2">
    <source>
        <dbReference type="ARBA" id="ARBA00022605"/>
    </source>
</evidence>
<dbReference type="CDD" id="cd04242">
    <property type="entry name" value="AAK_G5K_ProB"/>
    <property type="match status" value="1"/>
</dbReference>
<dbReference type="PROSITE" id="PS50890">
    <property type="entry name" value="PUA"/>
    <property type="match status" value="1"/>
</dbReference>
<keyword evidence="7 8" id="KW-0067">ATP-binding</keyword>
<keyword evidence="2 8" id="KW-0028">Amino-acid biosynthesis</keyword>
<feature type="binding site" evidence="8">
    <location>
        <begin position="181"/>
        <end position="182"/>
    </location>
    <ligand>
        <name>ATP</name>
        <dbReference type="ChEBI" id="CHEBI:30616"/>
    </ligand>
</feature>
<dbReference type="InterPro" id="IPR041739">
    <property type="entry name" value="G5K_ProB"/>
</dbReference>
<reference evidence="12" key="1">
    <citation type="submission" date="2017-09" db="EMBL/GenBank/DDBJ databases">
        <authorList>
            <person name="Varghese N."/>
            <person name="Submissions S."/>
        </authorList>
    </citation>
    <scope>NUCLEOTIDE SEQUENCE [LARGE SCALE GENOMIC DNA]</scope>
    <source>
        <strain evidence="12">CGMCC 1.8913</strain>
    </source>
</reference>
<dbReference type="GO" id="GO:0005524">
    <property type="term" value="F:ATP binding"/>
    <property type="evidence" value="ECO:0007669"/>
    <property type="project" value="UniProtKB-KW"/>
</dbReference>
<keyword evidence="4 8" id="KW-0808">Transferase</keyword>